<organism evidence="10 11">
    <name type="scientific">Escallonia rubra</name>
    <dbReference type="NCBI Taxonomy" id="112253"/>
    <lineage>
        <taxon>Eukaryota</taxon>
        <taxon>Viridiplantae</taxon>
        <taxon>Streptophyta</taxon>
        <taxon>Embryophyta</taxon>
        <taxon>Tracheophyta</taxon>
        <taxon>Spermatophyta</taxon>
        <taxon>Magnoliopsida</taxon>
        <taxon>eudicotyledons</taxon>
        <taxon>Gunneridae</taxon>
        <taxon>Pentapetalae</taxon>
        <taxon>asterids</taxon>
        <taxon>campanulids</taxon>
        <taxon>Escalloniales</taxon>
        <taxon>Escalloniaceae</taxon>
        <taxon>Escallonia</taxon>
    </lineage>
</organism>
<feature type="chain" id="PRO_5041515352" description="Pectinesterase" evidence="8">
    <location>
        <begin position="20"/>
        <end position="334"/>
    </location>
</feature>
<protein>
    <recommendedName>
        <fullName evidence="2 8">Pectinesterase</fullName>
        <ecNumber evidence="2 8">3.1.1.11</ecNumber>
    </recommendedName>
</protein>
<name>A0AA88UPF7_9ASTE</name>
<evidence type="ECO:0000256" key="7">
    <source>
        <dbReference type="PROSITE-ProRule" id="PRU10040"/>
    </source>
</evidence>
<evidence type="ECO:0000313" key="11">
    <source>
        <dbReference type="Proteomes" id="UP001187471"/>
    </source>
</evidence>
<evidence type="ECO:0000256" key="1">
    <source>
        <dbReference type="ARBA" id="ARBA00005184"/>
    </source>
</evidence>
<evidence type="ECO:0000256" key="6">
    <source>
        <dbReference type="ARBA" id="ARBA00047928"/>
    </source>
</evidence>
<dbReference type="FunFam" id="2.160.20.10:FF:000001">
    <property type="entry name" value="Pectinesterase"/>
    <property type="match status" value="1"/>
</dbReference>
<keyword evidence="11" id="KW-1185">Reference proteome</keyword>
<comment type="caution">
    <text evidence="10">The sequence shown here is derived from an EMBL/GenBank/DDBJ whole genome shotgun (WGS) entry which is preliminary data.</text>
</comment>
<evidence type="ECO:0000256" key="8">
    <source>
        <dbReference type="RuleBase" id="RU000589"/>
    </source>
</evidence>
<gene>
    <name evidence="10" type="ORF">RJ640_021307</name>
</gene>
<evidence type="ECO:0000256" key="4">
    <source>
        <dbReference type="ARBA" id="ARBA00023085"/>
    </source>
</evidence>
<feature type="domain" description="Pectinesterase catalytic" evidence="9">
    <location>
        <begin position="25"/>
        <end position="318"/>
    </location>
</feature>
<dbReference type="InterPro" id="IPR012334">
    <property type="entry name" value="Pectin_lyas_fold"/>
</dbReference>
<dbReference type="EMBL" id="JAVXUO010001387">
    <property type="protein sequence ID" value="KAK2982817.1"/>
    <property type="molecule type" value="Genomic_DNA"/>
</dbReference>
<dbReference type="PROSITE" id="PS00503">
    <property type="entry name" value="PECTINESTERASE_2"/>
    <property type="match status" value="1"/>
</dbReference>
<dbReference type="GO" id="GO:0042545">
    <property type="term" value="P:cell wall modification"/>
    <property type="evidence" value="ECO:0007669"/>
    <property type="project" value="UniProtKB-UniRule"/>
</dbReference>
<evidence type="ECO:0000313" key="10">
    <source>
        <dbReference type="EMBL" id="KAK2982817.1"/>
    </source>
</evidence>
<keyword evidence="3 8" id="KW-0378">Hydrolase</keyword>
<evidence type="ECO:0000256" key="2">
    <source>
        <dbReference type="ARBA" id="ARBA00013229"/>
    </source>
</evidence>
<feature type="active site" evidence="7">
    <location>
        <position position="174"/>
    </location>
</feature>
<keyword evidence="4 8" id="KW-0063">Aspartyl esterase</keyword>
<evidence type="ECO:0000259" key="9">
    <source>
        <dbReference type="Pfam" id="PF01095"/>
    </source>
</evidence>
<dbReference type="AlphaFoldDB" id="A0AA88UPF7"/>
<dbReference type="SUPFAM" id="SSF51126">
    <property type="entry name" value="Pectin lyase-like"/>
    <property type="match status" value="1"/>
</dbReference>
<dbReference type="InterPro" id="IPR000070">
    <property type="entry name" value="Pectinesterase_cat"/>
</dbReference>
<dbReference type="EC" id="3.1.1.11" evidence="2 8"/>
<sequence length="334" mass="37270">MELLLSLTILLGFLPSAQTQSAQVDLTVAKDGTGNFTTIGEAISAAPSFSRRGYRIRIRAGKYTENIEIEAMKTNLIFIGDGMDHTIISGNRSHKGGYETYNTSTVGIRGPGFIAQGITFENSAGPQMDQAVALRSDAEKIAFFRCRFIGYQDTLYTKYGVQFFRDCEIFGTVDFIFGDATVIFQNCAIFARKPLPWQSNTITAEGRDSADRTTGIVIHNCSITAAPDLRQHLNEFKTYLGRPWKLFSRTVIMQTFIDELIDPQGWLTWEGQPLGNPYYAEYANTGVGAKTNSRVKWSRVINSNREAASFTVRNFIHGETWIPSTGIPFFLDLL</sequence>
<reference evidence="10" key="1">
    <citation type="submission" date="2022-12" db="EMBL/GenBank/DDBJ databases">
        <title>Draft genome assemblies for two species of Escallonia (Escalloniales).</title>
        <authorList>
            <person name="Chanderbali A."/>
            <person name="Dervinis C."/>
            <person name="Anghel I."/>
            <person name="Soltis D."/>
            <person name="Soltis P."/>
            <person name="Zapata F."/>
        </authorList>
    </citation>
    <scope>NUCLEOTIDE SEQUENCE</scope>
    <source>
        <strain evidence="10">UCBG92.1500</strain>
        <tissue evidence="10">Leaf</tissue>
    </source>
</reference>
<accession>A0AA88UPF7</accession>
<feature type="signal peptide" evidence="8">
    <location>
        <begin position="1"/>
        <end position="19"/>
    </location>
</feature>
<dbReference type="InterPro" id="IPR033131">
    <property type="entry name" value="Pectinesterase_Asp_AS"/>
</dbReference>
<keyword evidence="5" id="KW-0961">Cell wall biogenesis/degradation</keyword>
<evidence type="ECO:0000256" key="5">
    <source>
        <dbReference type="ARBA" id="ARBA00023316"/>
    </source>
</evidence>
<dbReference type="GO" id="GO:0045490">
    <property type="term" value="P:pectin catabolic process"/>
    <property type="evidence" value="ECO:0007669"/>
    <property type="project" value="UniProtKB-UniRule"/>
</dbReference>
<keyword evidence="8" id="KW-0732">Signal</keyword>
<comment type="pathway">
    <text evidence="1 8">Glycan metabolism; pectin degradation; 2-dehydro-3-deoxy-D-gluconate from pectin: step 1/5.</text>
</comment>
<proteinExistence type="predicted"/>
<dbReference type="InterPro" id="IPR011050">
    <property type="entry name" value="Pectin_lyase_fold/virulence"/>
</dbReference>
<dbReference type="Gene3D" id="2.160.20.10">
    <property type="entry name" value="Single-stranded right-handed beta-helix, Pectin lyase-like"/>
    <property type="match status" value="1"/>
</dbReference>
<dbReference type="GO" id="GO:0030599">
    <property type="term" value="F:pectinesterase activity"/>
    <property type="evidence" value="ECO:0007669"/>
    <property type="project" value="UniProtKB-UniRule"/>
</dbReference>
<comment type="catalytic activity">
    <reaction evidence="6 8">
        <text>[(1-&gt;4)-alpha-D-galacturonosyl methyl ester](n) + n H2O = [(1-&gt;4)-alpha-D-galacturonosyl](n) + n methanol + n H(+)</text>
        <dbReference type="Rhea" id="RHEA:22380"/>
        <dbReference type="Rhea" id="RHEA-COMP:14570"/>
        <dbReference type="Rhea" id="RHEA-COMP:14573"/>
        <dbReference type="ChEBI" id="CHEBI:15377"/>
        <dbReference type="ChEBI" id="CHEBI:15378"/>
        <dbReference type="ChEBI" id="CHEBI:17790"/>
        <dbReference type="ChEBI" id="CHEBI:140522"/>
        <dbReference type="ChEBI" id="CHEBI:140523"/>
        <dbReference type="EC" id="3.1.1.11"/>
    </reaction>
</comment>
<evidence type="ECO:0000256" key="3">
    <source>
        <dbReference type="ARBA" id="ARBA00022801"/>
    </source>
</evidence>
<dbReference type="PANTHER" id="PTHR31707">
    <property type="entry name" value="PECTINESTERASE"/>
    <property type="match status" value="1"/>
</dbReference>
<dbReference type="Pfam" id="PF01095">
    <property type="entry name" value="Pectinesterase"/>
    <property type="match status" value="1"/>
</dbReference>
<dbReference type="Proteomes" id="UP001187471">
    <property type="component" value="Unassembled WGS sequence"/>
</dbReference>